<protein>
    <submittedName>
        <fullName evidence="3">Uncharacterized protein</fullName>
    </submittedName>
</protein>
<proteinExistence type="predicted"/>
<dbReference type="KEGG" id="lhb:D1010_08920"/>
<evidence type="ECO:0000313" key="1">
    <source>
        <dbReference type="EMBL" id="QFR23515.1"/>
    </source>
</evidence>
<evidence type="ECO:0000313" key="2">
    <source>
        <dbReference type="EMBL" id="QFR23616.1"/>
    </source>
</evidence>
<dbReference type="EMBL" id="CP045143">
    <property type="protein sequence ID" value="QFR23515.1"/>
    <property type="molecule type" value="Genomic_DNA"/>
</dbReference>
<dbReference type="KEGG" id="lhb:D1010_10565"/>
<evidence type="ECO:0000313" key="4">
    <source>
        <dbReference type="EMBL" id="QFR23862.1"/>
    </source>
</evidence>
<dbReference type="AlphaFoldDB" id="A0A510U3G1"/>
<name>A0A510U3G1_9LACO</name>
<dbReference type="GeneID" id="78509780"/>
<dbReference type="EMBL" id="CP045143">
    <property type="protein sequence ID" value="QFR23808.1"/>
    <property type="molecule type" value="Genomic_DNA"/>
</dbReference>
<dbReference type="Proteomes" id="UP000326779">
    <property type="component" value="Chromosome"/>
</dbReference>
<dbReference type="KEGG" id="lhb:D1010_10870"/>
<evidence type="ECO:0000313" key="5">
    <source>
        <dbReference type="Proteomes" id="UP000326779"/>
    </source>
</evidence>
<organism evidence="3 5">
    <name type="scientific">Schleiferilactobacillus harbinensis</name>
    <dbReference type="NCBI Taxonomy" id="304207"/>
    <lineage>
        <taxon>Bacteria</taxon>
        <taxon>Bacillati</taxon>
        <taxon>Bacillota</taxon>
        <taxon>Bacilli</taxon>
        <taxon>Lactobacillales</taxon>
        <taxon>Lactobacillaceae</taxon>
        <taxon>Schleiferilactobacillus</taxon>
    </lineage>
</organism>
<reference evidence="3 5" key="1">
    <citation type="submission" date="2019-10" db="EMBL/GenBank/DDBJ databases">
        <title>The completed genome of Lactobacillus harbinensis M1.</title>
        <authorList>
            <person name="Zheng Y."/>
        </authorList>
    </citation>
    <scope>NUCLEOTIDE SEQUENCE [LARGE SCALE GENOMIC DNA]</scope>
    <source>
        <strain evidence="3 5">M1</strain>
    </source>
</reference>
<gene>
    <name evidence="1" type="ORF">D1010_08920</name>
    <name evidence="2" type="ORF">D1010_09465</name>
    <name evidence="3" type="ORF">D1010_10565</name>
    <name evidence="4" type="ORF">D1010_10870</name>
</gene>
<accession>A0A510U3G1</accession>
<evidence type="ECO:0000313" key="3">
    <source>
        <dbReference type="EMBL" id="QFR23808.1"/>
    </source>
</evidence>
<dbReference type="RefSeq" id="WP_146995692.1">
    <property type="nucleotide sequence ID" value="NZ_CP041364.1"/>
</dbReference>
<dbReference type="KEGG" id="lhb:D1010_09465"/>
<sequence length="64" mass="7121">MVQIKDIVPVQMTDRTPSTGGKPQIAARIKLKDAEVIFYNGADRSTLHIVLQELTGNVPQYPRT</sequence>
<dbReference type="EMBL" id="CP045143">
    <property type="protein sequence ID" value="QFR23862.1"/>
    <property type="molecule type" value="Genomic_DNA"/>
</dbReference>
<dbReference type="EMBL" id="CP045143">
    <property type="protein sequence ID" value="QFR23616.1"/>
    <property type="molecule type" value="Genomic_DNA"/>
</dbReference>